<accession>A0A538TJV7</accession>
<dbReference type="Gene3D" id="1.10.357.140">
    <property type="entry name" value="UbiA prenyltransferase"/>
    <property type="match status" value="1"/>
</dbReference>
<dbReference type="NCBIfam" id="NF004751">
    <property type="entry name" value="PRK06080.1-3"/>
    <property type="match status" value="1"/>
</dbReference>
<feature type="transmembrane region" description="Helical" evidence="8">
    <location>
        <begin position="134"/>
        <end position="156"/>
    </location>
</feature>
<feature type="transmembrane region" description="Helical" evidence="8">
    <location>
        <begin position="231"/>
        <end position="252"/>
    </location>
</feature>
<evidence type="ECO:0000256" key="6">
    <source>
        <dbReference type="ARBA" id="ARBA00022989"/>
    </source>
</evidence>
<dbReference type="Pfam" id="PF01040">
    <property type="entry name" value="UbiA"/>
    <property type="match status" value="1"/>
</dbReference>
<evidence type="ECO:0000256" key="4">
    <source>
        <dbReference type="ARBA" id="ARBA00022679"/>
    </source>
</evidence>
<feature type="transmembrane region" description="Helical" evidence="8">
    <location>
        <begin position="57"/>
        <end position="76"/>
    </location>
</feature>
<dbReference type="EC" id="2.5.1.74" evidence="8 9"/>
<keyword evidence="2 8" id="KW-0474">Menaquinone biosynthesis</keyword>
<feature type="transmembrane region" description="Helical" evidence="8">
    <location>
        <begin position="28"/>
        <end position="51"/>
    </location>
</feature>
<evidence type="ECO:0000256" key="9">
    <source>
        <dbReference type="NCBIfam" id="TIGR00751"/>
    </source>
</evidence>
<keyword evidence="3 8" id="KW-1003">Cell membrane</keyword>
<sequence>MGVQAGEGSGLREVVIPRPSRVGAWLHAFRIPTLAASVVPVLVGTAVAWRHGASRPLAALAALVGSVAIQIGTNLANDIYDFRKGADAPGRIGPPRVLPQGWLSGSEVRTGMIVSFAIATLAGVYLWRVAGWPVVAIGTASIAAGIGYTAGPFALAYVGLGDLAVLLFFGFVAVLGTYYVQAGTVHPEAVLAAIPVGALATAILIVNNVRDLDRDRAAGKRTLAVILGRRGARAEFLAFLIAAYAVPLGLWAQGFRSAWVLLPFATGPLAMRALHAVREREDGPALNRALLDTARLHALFGVLFAAGIVLG</sequence>
<evidence type="ECO:0000256" key="8">
    <source>
        <dbReference type="HAMAP-Rule" id="MF_01937"/>
    </source>
</evidence>
<comment type="function">
    <text evidence="8">Conversion of 1,4-dihydroxy-2-naphthoate (DHNA) to demethylmenaquinone (DMK).</text>
</comment>
<evidence type="ECO:0000256" key="2">
    <source>
        <dbReference type="ARBA" id="ARBA00022428"/>
    </source>
</evidence>
<gene>
    <name evidence="8" type="primary">menA</name>
    <name evidence="10" type="ORF">E6K79_09235</name>
</gene>
<dbReference type="InterPro" id="IPR026046">
    <property type="entry name" value="UBIAD1"/>
</dbReference>
<proteinExistence type="inferred from homology"/>
<dbReference type="GO" id="GO:0046428">
    <property type="term" value="F:1,4-dihydroxy-2-naphthoate polyprenyltransferase activity"/>
    <property type="evidence" value="ECO:0007669"/>
    <property type="project" value="UniProtKB-UniRule"/>
</dbReference>
<comment type="catalytic activity">
    <reaction evidence="8">
        <text>an all-trans-polyprenyl diphosphate + 1,4-dihydroxy-2-naphthoate + H(+) = a 2-demethylmenaquinol + CO2 + diphosphate</text>
        <dbReference type="Rhea" id="RHEA:26478"/>
        <dbReference type="Rhea" id="RHEA-COMP:9563"/>
        <dbReference type="Rhea" id="RHEA-COMP:9564"/>
        <dbReference type="ChEBI" id="CHEBI:11173"/>
        <dbReference type="ChEBI" id="CHEBI:15378"/>
        <dbReference type="ChEBI" id="CHEBI:16526"/>
        <dbReference type="ChEBI" id="CHEBI:33019"/>
        <dbReference type="ChEBI" id="CHEBI:55437"/>
        <dbReference type="ChEBI" id="CHEBI:58914"/>
        <dbReference type="EC" id="2.5.1.74"/>
    </reaction>
</comment>
<evidence type="ECO:0000256" key="3">
    <source>
        <dbReference type="ARBA" id="ARBA00022475"/>
    </source>
</evidence>
<dbReference type="InterPro" id="IPR044878">
    <property type="entry name" value="UbiA_sf"/>
</dbReference>
<dbReference type="PANTHER" id="PTHR13929:SF0">
    <property type="entry name" value="UBIA PRENYLTRANSFERASE DOMAIN-CONTAINING PROTEIN 1"/>
    <property type="match status" value="1"/>
</dbReference>
<name>A0A538TJV7_UNCEI</name>
<dbReference type="InterPro" id="IPR000537">
    <property type="entry name" value="UbiA_prenyltransferase"/>
</dbReference>
<dbReference type="UniPathway" id="UPA00079">
    <property type="reaction ID" value="UER00168"/>
</dbReference>
<dbReference type="NCBIfam" id="TIGR00751">
    <property type="entry name" value="menA"/>
    <property type="match status" value="1"/>
</dbReference>
<protein>
    <recommendedName>
        <fullName evidence="8 9">1,4-dihydroxy-2-naphthoate octaprenyltransferase</fullName>
        <shortName evidence="8">DHNA-octaprenyltransferase</shortName>
        <ecNumber evidence="8 9">2.5.1.74</ecNumber>
    </recommendedName>
</protein>
<dbReference type="HAMAP" id="MF_01937">
    <property type="entry name" value="MenA_1"/>
    <property type="match status" value="1"/>
</dbReference>
<comment type="caution">
    <text evidence="10">The sequence shown here is derived from an EMBL/GenBank/DDBJ whole genome shotgun (WGS) entry which is preliminary data.</text>
</comment>
<dbReference type="CDD" id="cd13962">
    <property type="entry name" value="PT_UbiA_UBIAD1"/>
    <property type="match status" value="1"/>
</dbReference>
<dbReference type="GO" id="GO:0005886">
    <property type="term" value="C:plasma membrane"/>
    <property type="evidence" value="ECO:0007669"/>
    <property type="project" value="UniProtKB-SubCell"/>
</dbReference>
<comment type="similarity">
    <text evidence="8">Belongs to the MenA family. Type 1 subfamily.</text>
</comment>
<comment type="subcellular location">
    <subcellularLocation>
        <location evidence="8">Cell membrane</location>
        <topology evidence="8">Multi-pass membrane protein</topology>
    </subcellularLocation>
    <subcellularLocation>
        <location evidence="1">Membrane</location>
        <topology evidence="1">Multi-pass membrane protein</topology>
    </subcellularLocation>
</comment>
<evidence type="ECO:0000256" key="1">
    <source>
        <dbReference type="ARBA" id="ARBA00004141"/>
    </source>
</evidence>
<comment type="pathway">
    <text evidence="8">Quinol/quinone metabolism; menaquinone biosynthesis; menaquinol from 1,4-dihydroxy-2-naphthoate: step 1/2.</text>
</comment>
<keyword evidence="4 8" id="KW-0808">Transferase</keyword>
<keyword evidence="6 8" id="KW-1133">Transmembrane helix</keyword>
<organism evidence="10">
    <name type="scientific">Eiseniibacteriota bacterium</name>
    <dbReference type="NCBI Taxonomy" id="2212470"/>
    <lineage>
        <taxon>Bacteria</taxon>
        <taxon>Candidatus Eiseniibacteriota</taxon>
    </lineage>
</organism>
<evidence type="ECO:0000313" key="10">
    <source>
        <dbReference type="EMBL" id="TMQ63908.1"/>
    </source>
</evidence>
<dbReference type="InterPro" id="IPR004657">
    <property type="entry name" value="MenA"/>
</dbReference>
<dbReference type="EMBL" id="VBOZ01000029">
    <property type="protein sequence ID" value="TMQ63908.1"/>
    <property type="molecule type" value="Genomic_DNA"/>
</dbReference>
<reference evidence="10" key="1">
    <citation type="journal article" date="2019" name="Nat. Microbiol.">
        <title>Mediterranean grassland soil C-N compound turnover is dependent on rainfall and depth, and is mediated by genomically divergent microorganisms.</title>
        <authorList>
            <person name="Diamond S."/>
            <person name="Andeer P.F."/>
            <person name="Li Z."/>
            <person name="Crits-Christoph A."/>
            <person name="Burstein D."/>
            <person name="Anantharaman K."/>
            <person name="Lane K.R."/>
            <person name="Thomas B.C."/>
            <person name="Pan C."/>
            <person name="Northen T.R."/>
            <person name="Banfield J.F."/>
        </authorList>
    </citation>
    <scope>NUCLEOTIDE SEQUENCE [LARGE SCALE GENOMIC DNA]</scope>
    <source>
        <strain evidence="10">WS_9</strain>
    </source>
</reference>
<keyword evidence="5 8" id="KW-0812">Transmembrane</keyword>
<evidence type="ECO:0000256" key="7">
    <source>
        <dbReference type="ARBA" id="ARBA00023136"/>
    </source>
</evidence>
<feature type="transmembrane region" description="Helical" evidence="8">
    <location>
        <begin position="289"/>
        <end position="310"/>
    </location>
</feature>
<dbReference type="Proteomes" id="UP000317691">
    <property type="component" value="Unassembled WGS sequence"/>
</dbReference>
<dbReference type="GO" id="GO:0009234">
    <property type="term" value="P:menaquinone biosynthetic process"/>
    <property type="evidence" value="ECO:0007669"/>
    <property type="project" value="UniProtKB-UniRule"/>
</dbReference>
<dbReference type="GO" id="GO:0042371">
    <property type="term" value="P:vitamin K biosynthetic process"/>
    <property type="evidence" value="ECO:0007669"/>
    <property type="project" value="TreeGrafter"/>
</dbReference>
<feature type="transmembrane region" description="Helical" evidence="8">
    <location>
        <begin position="192"/>
        <end position="210"/>
    </location>
</feature>
<dbReference type="AlphaFoldDB" id="A0A538TJV7"/>
<dbReference type="PANTHER" id="PTHR13929">
    <property type="entry name" value="1,4-DIHYDROXY-2-NAPHTHOATE OCTAPRENYLTRANSFERASE"/>
    <property type="match status" value="1"/>
</dbReference>
<dbReference type="PIRSF" id="PIRSF005355">
    <property type="entry name" value="UBIAD1"/>
    <property type="match status" value="1"/>
</dbReference>
<evidence type="ECO:0000256" key="5">
    <source>
        <dbReference type="ARBA" id="ARBA00022692"/>
    </source>
</evidence>
<feature type="transmembrane region" description="Helical" evidence="8">
    <location>
        <begin position="163"/>
        <end position="180"/>
    </location>
</feature>
<keyword evidence="7 8" id="KW-0472">Membrane</keyword>